<reference evidence="6 7" key="1">
    <citation type="journal article" date="2016" name="Nat. Commun.">
        <title>Thousands of microbial genomes shed light on interconnected biogeochemical processes in an aquifer system.</title>
        <authorList>
            <person name="Anantharaman K."/>
            <person name="Brown C.T."/>
            <person name="Hug L.A."/>
            <person name="Sharon I."/>
            <person name="Castelle C.J."/>
            <person name="Probst A.J."/>
            <person name="Thomas B.C."/>
            <person name="Singh A."/>
            <person name="Wilkins M.J."/>
            <person name="Karaoz U."/>
            <person name="Brodie E.L."/>
            <person name="Williams K.H."/>
            <person name="Hubbard S.S."/>
            <person name="Banfield J.F."/>
        </authorList>
    </citation>
    <scope>NUCLEOTIDE SEQUENCE [LARGE SCALE GENOMIC DNA]</scope>
</reference>
<proteinExistence type="predicted"/>
<protein>
    <recommendedName>
        <fullName evidence="8">UDP-N-acetylmuramoyl-tripeptide--D-alanyl-D-alanine ligase</fullName>
    </recommendedName>
</protein>
<evidence type="ECO:0000313" key="6">
    <source>
        <dbReference type="EMBL" id="OGJ04176.1"/>
    </source>
</evidence>
<dbReference type="STRING" id="1801797.A3G06_00485"/>
<keyword evidence="1" id="KW-0436">Ligase</keyword>
<dbReference type="Pfam" id="PF08245">
    <property type="entry name" value="Mur_ligase_M"/>
    <property type="match status" value="1"/>
</dbReference>
<evidence type="ECO:0000259" key="5">
    <source>
        <dbReference type="Pfam" id="PF08245"/>
    </source>
</evidence>
<evidence type="ECO:0008006" key="8">
    <source>
        <dbReference type="Google" id="ProtNLM"/>
    </source>
</evidence>
<feature type="domain" description="Mur ligase C-terminal" evidence="4">
    <location>
        <begin position="272"/>
        <end position="403"/>
    </location>
</feature>
<evidence type="ECO:0000256" key="1">
    <source>
        <dbReference type="ARBA" id="ARBA00022598"/>
    </source>
</evidence>
<dbReference type="GO" id="GO:0016881">
    <property type="term" value="F:acid-amino acid ligase activity"/>
    <property type="evidence" value="ECO:0007669"/>
    <property type="project" value="InterPro"/>
</dbReference>
<dbReference type="Gene3D" id="3.90.190.20">
    <property type="entry name" value="Mur ligase, C-terminal domain"/>
    <property type="match status" value="1"/>
</dbReference>
<dbReference type="Pfam" id="PF02875">
    <property type="entry name" value="Mur_ligase_C"/>
    <property type="match status" value="1"/>
</dbReference>
<evidence type="ECO:0000256" key="2">
    <source>
        <dbReference type="ARBA" id="ARBA00022741"/>
    </source>
</evidence>
<dbReference type="PANTHER" id="PTHR43024:SF1">
    <property type="entry name" value="UDP-N-ACETYLMURAMOYL-TRIPEPTIDE--D-ALANYL-D-ALANINE LIGASE"/>
    <property type="match status" value="1"/>
</dbReference>
<gene>
    <name evidence="6" type="ORF">A3G06_00485</name>
</gene>
<organism evidence="6 7">
    <name type="scientific">Candidatus Nomurabacteria bacterium RIFCSPLOWO2_12_FULL_46_14</name>
    <dbReference type="NCBI Taxonomy" id="1801797"/>
    <lineage>
        <taxon>Bacteria</taxon>
        <taxon>Candidatus Nomuraibacteriota</taxon>
    </lineage>
</organism>
<evidence type="ECO:0000259" key="4">
    <source>
        <dbReference type="Pfam" id="PF02875"/>
    </source>
</evidence>
<dbReference type="InterPro" id="IPR051046">
    <property type="entry name" value="MurCDEF_CellWall_CoF430Synth"/>
</dbReference>
<accession>A0A1F6YCV1</accession>
<evidence type="ECO:0000313" key="7">
    <source>
        <dbReference type="Proteomes" id="UP000176192"/>
    </source>
</evidence>
<dbReference type="EMBL" id="MFVV01000006">
    <property type="protein sequence ID" value="OGJ04176.1"/>
    <property type="molecule type" value="Genomic_DNA"/>
</dbReference>
<dbReference type="PANTHER" id="PTHR43024">
    <property type="entry name" value="UDP-N-ACETYLMURAMOYL-TRIPEPTIDE--D-ALANYL-D-ALANINE LIGASE"/>
    <property type="match status" value="1"/>
</dbReference>
<sequence length="436" mass="48658">MKMIFKKIIVLILRWEAKLVIRKYKPKIITITGSVGKTSTKDALYAVISGFSYVRKSAKSYNSEIGLPLTVLGRGSGWNNPLLWLRNILHGLSLIIWPHEYPKWLVLEVGVGKPGDMRRTASWLKSDAVVLTAIGETPVHIEFFNSRKHLIEEKFELLRTLKKDGLLVLNADDADLLLAKDRIKNIFIAYGQSKEAEVRGSGRQIDYDQEGKPRGIIFRVDAGGASLPVTISGALGRNYMYAGLAALAMAFGMKWNMLHAADRLKDYKVSPGRMRVLEGKEGSLLIDDTYNSSPQACKSALETLKEINKSGRKIAILGDMLELGKYTDEAHRQIGALARETADVLFAVGPRAKFFREGALEAGLPAQAGMVPENIFEFSSAKEAAEFARTFIKENDIILIKGSQGMRLERVVEALLLNPEKKKELLVRQDKEWQNK</sequence>
<keyword evidence="3" id="KW-0067">ATP-binding</keyword>
<name>A0A1F6YCV1_9BACT</name>
<comment type="caution">
    <text evidence="6">The sequence shown here is derived from an EMBL/GenBank/DDBJ whole genome shotgun (WGS) entry which is preliminary data.</text>
</comment>
<dbReference type="SUPFAM" id="SSF53623">
    <property type="entry name" value="MurD-like peptide ligases, catalytic domain"/>
    <property type="match status" value="1"/>
</dbReference>
<dbReference type="SUPFAM" id="SSF53244">
    <property type="entry name" value="MurD-like peptide ligases, peptide-binding domain"/>
    <property type="match status" value="1"/>
</dbReference>
<dbReference type="InterPro" id="IPR036615">
    <property type="entry name" value="Mur_ligase_C_dom_sf"/>
</dbReference>
<evidence type="ECO:0000256" key="3">
    <source>
        <dbReference type="ARBA" id="ARBA00022840"/>
    </source>
</evidence>
<dbReference type="AlphaFoldDB" id="A0A1F6YCV1"/>
<dbReference type="InterPro" id="IPR013221">
    <property type="entry name" value="Mur_ligase_cen"/>
</dbReference>
<dbReference type="InterPro" id="IPR036565">
    <property type="entry name" value="Mur-like_cat_sf"/>
</dbReference>
<feature type="domain" description="Mur ligase central" evidence="5">
    <location>
        <begin position="103"/>
        <end position="248"/>
    </location>
</feature>
<keyword evidence="2" id="KW-0547">Nucleotide-binding</keyword>
<dbReference type="Proteomes" id="UP000176192">
    <property type="component" value="Unassembled WGS sequence"/>
</dbReference>
<dbReference type="InterPro" id="IPR004101">
    <property type="entry name" value="Mur_ligase_C"/>
</dbReference>
<dbReference type="Gene3D" id="3.40.1190.10">
    <property type="entry name" value="Mur-like, catalytic domain"/>
    <property type="match status" value="1"/>
</dbReference>
<dbReference type="GO" id="GO:0005524">
    <property type="term" value="F:ATP binding"/>
    <property type="evidence" value="ECO:0007669"/>
    <property type="project" value="UniProtKB-KW"/>
</dbReference>